<dbReference type="PANTHER" id="PTHR33988:SF2">
    <property type="entry name" value="ENDORIBONUCLEASE MAZF"/>
    <property type="match status" value="1"/>
</dbReference>
<gene>
    <name evidence="1" type="ORF">HNR60_003815</name>
</gene>
<dbReference type="SUPFAM" id="SSF50118">
    <property type="entry name" value="Cell growth inhibitor/plasmid maintenance toxic component"/>
    <property type="match status" value="1"/>
</dbReference>
<dbReference type="InterPro" id="IPR003477">
    <property type="entry name" value="PemK-like"/>
</dbReference>
<proteinExistence type="predicted"/>
<dbReference type="InterPro" id="IPR011067">
    <property type="entry name" value="Plasmid_toxin/cell-grow_inhib"/>
</dbReference>
<dbReference type="EMBL" id="JACHIH010000029">
    <property type="protein sequence ID" value="MBB5049043.1"/>
    <property type="molecule type" value="Genomic_DNA"/>
</dbReference>
<dbReference type="RefSeq" id="WP_184260658.1">
    <property type="nucleotide sequence ID" value="NZ_JACHIH010000029.1"/>
</dbReference>
<evidence type="ECO:0000313" key="2">
    <source>
        <dbReference type="Proteomes" id="UP000542353"/>
    </source>
</evidence>
<organism evidence="1 2">
    <name type="scientific">Rhodopseudomonas rhenobacensis</name>
    <dbReference type="NCBI Taxonomy" id="87461"/>
    <lineage>
        <taxon>Bacteria</taxon>
        <taxon>Pseudomonadati</taxon>
        <taxon>Pseudomonadota</taxon>
        <taxon>Alphaproteobacteria</taxon>
        <taxon>Hyphomicrobiales</taxon>
        <taxon>Nitrobacteraceae</taxon>
        <taxon>Rhodopseudomonas</taxon>
    </lineage>
</organism>
<protein>
    <submittedName>
        <fullName evidence="1">mRNA interferase MazF</fullName>
        <ecNumber evidence="1">3.1.-.-</ecNumber>
    </submittedName>
</protein>
<dbReference type="GO" id="GO:0004521">
    <property type="term" value="F:RNA endonuclease activity"/>
    <property type="evidence" value="ECO:0007669"/>
    <property type="project" value="TreeGrafter"/>
</dbReference>
<dbReference type="EC" id="3.1.-.-" evidence="1"/>
<sequence>MGRLEVRRGDVVLMVGPSDLGRPRPGIVVQADAFNDDLSTIFICPLTSDLQDQLPLRPIIEVTPDNGLRLTSQIMTDKMVALRRDRIRGVIGHVDADTAEHLDRALLVVLGLAR</sequence>
<dbReference type="Proteomes" id="UP000542353">
    <property type="component" value="Unassembled WGS sequence"/>
</dbReference>
<keyword evidence="2" id="KW-1185">Reference proteome</keyword>
<evidence type="ECO:0000313" key="1">
    <source>
        <dbReference type="EMBL" id="MBB5049043.1"/>
    </source>
</evidence>
<keyword evidence="1" id="KW-0378">Hydrolase</keyword>
<dbReference type="PANTHER" id="PTHR33988">
    <property type="entry name" value="ENDORIBONUCLEASE MAZF-RELATED"/>
    <property type="match status" value="1"/>
</dbReference>
<comment type="caution">
    <text evidence="1">The sequence shown here is derived from an EMBL/GenBank/DDBJ whole genome shotgun (WGS) entry which is preliminary data.</text>
</comment>
<dbReference type="AlphaFoldDB" id="A0A7W7Z6S5"/>
<dbReference type="GO" id="GO:0006402">
    <property type="term" value="P:mRNA catabolic process"/>
    <property type="evidence" value="ECO:0007669"/>
    <property type="project" value="TreeGrafter"/>
</dbReference>
<reference evidence="1 2" key="1">
    <citation type="submission" date="2020-08" db="EMBL/GenBank/DDBJ databases">
        <title>Genomic Encyclopedia of Type Strains, Phase IV (KMG-IV): sequencing the most valuable type-strain genomes for metagenomic binning, comparative biology and taxonomic classification.</title>
        <authorList>
            <person name="Goeker M."/>
        </authorList>
    </citation>
    <scope>NUCLEOTIDE SEQUENCE [LARGE SCALE GENOMIC DNA]</scope>
    <source>
        <strain evidence="1 2">DSM 12706</strain>
    </source>
</reference>
<accession>A0A7W7Z6S5</accession>
<dbReference type="Pfam" id="PF02452">
    <property type="entry name" value="PemK_toxin"/>
    <property type="match status" value="1"/>
</dbReference>
<dbReference type="GO" id="GO:0016787">
    <property type="term" value="F:hydrolase activity"/>
    <property type="evidence" value="ECO:0007669"/>
    <property type="project" value="UniProtKB-KW"/>
</dbReference>
<name>A0A7W7Z6S5_9BRAD</name>
<dbReference type="GO" id="GO:0016075">
    <property type="term" value="P:rRNA catabolic process"/>
    <property type="evidence" value="ECO:0007669"/>
    <property type="project" value="TreeGrafter"/>
</dbReference>
<dbReference type="GO" id="GO:0003677">
    <property type="term" value="F:DNA binding"/>
    <property type="evidence" value="ECO:0007669"/>
    <property type="project" value="InterPro"/>
</dbReference>
<dbReference type="Gene3D" id="2.30.30.110">
    <property type="match status" value="1"/>
</dbReference>